<dbReference type="Gene3D" id="1.10.287.130">
    <property type="match status" value="1"/>
</dbReference>
<evidence type="ECO:0000256" key="7">
    <source>
        <dbReference type="ARBA" id="ARBA00023012"/>
    </source>
</evidence>
<dbReference type="Gene3D" id="6.10.340.10">
    <property type="match status" value="1"/>
</dbReference>
<dbReference type="SUPFAM" id="SSF55781">
    <property type="entry name" value="GAF domain-like"/>
    <property type="match status" value="1"/>
</dbReference>
<dbReference type="InterPro" id="IPR011006">
    <property type="entry name" value="CheY-like_superfamily"/>
</dbReference>
<dbReference type="InterPro" id="IPR003594">
    <property type="entry name" value="HATPase_dom"/>
</dbReference>
<keyword evidence="11" id="KW-0812">Transmembrane</keyword>
<evidence type="ECO:0000256" key="11">
    <source>
        <dbReference type="SAM" id="Phobius"/>
    </source>
</evidence>
<comment type="caution">
    <text evidence="15">The sequence shown here is derived from an EMBL/GenBank/DDBJ whole genome shotgun (WGS) entry which is preliminary data.</text>
</comment>
<evidence type="ECO:0000256" key="10">
    <source>
        <dbReference type="SAM" id="MobiDB-lite"/>
    </source>
</evidence>
<dbReference type="SMART" id="SM00304">
    <property type="entry name" value="HAMP"/>
    <property type="match status" value="1"/>
</dbReference>
<keyword evidence="4 8" id="KW-0597">Phosphoprotein</keyword>
<feature type="domain" description="HAMP" evidence="14">
    <location>
        <begin position="319"/>
        <end position="371"/>
    </location>
</feature>
<dbReference type="SMART" id="SM00387">
    <property type="entry name" value="HATPase_c"/>
    <property type="match status" value="1"/>
</dbReference>
<evidence type="ECO:0000256" key="4">
    <source>
        <dbReference type="ARBA" id="ARBA00022553"/>
    </source>
</evidence>
<dbReference type="PANTHER" id="PTHR45339">
    <property type="entry name" value="HYBRID SIGNAL TRANSDUCTION HISTIDINE KINASE J"/>
    <property type="match status" value="1"/>
</dbReference>
<feature type="modified residue" description="4-aspartylphosphate" evidence="8">
    <location>
        <position position="995"/>
    </location>
</feature>
<keyword evidence="11" id="KW-0472">Membrane</keyword>
<feature type="modified residue" description="4-aspartylphosphate" evidence="8">
    <location>
        <position position="1262"/>
    </location>
</feature>
<dbReference type="Pfam" id="PF00512">
    <property type="entry name" value="HisKA"/>
    <property type="match status" value="1"/>
</dbReference>
<evidence type="ECO:0000256" key="9">
    <source>
        <dbReference type="SAM" id="Coils"/>
    </source>
</evidence>
<proteinExistence type="predicted"/>
<evidence type="ECO:0000256" key="5">
    <source>
        <dbReference type="ARBA" id="ARBA00022679"/>
    </source>
</evidence>
<dbReference type="Pfam" id="PF02518">
    <property type="entry name" value="HATPase_c"/>
    <property type="match status" value="1"/>
</dbReference>
<keyword evidence="11" id="KW-1133">Transmembrane helix</keyword>
<dbReference type="SUPFAM" id="SSF47384">
    <property type="entry name" value="Homodimeric domain of signal transducing histidine kinase"/>
    <property type="match status" value="1"/>
</dbReference>
<dbReference type="CDD" id="cd00082">
    <property type="entry name" value="HisKA"/>
    <property type="match status" value="1"/>
</dbReference>
<dbReference type="Gene3D" id="3.30.565.10">
    <property type="entry name" value="Histidine kinase-like ATPase, C-terminal domain"/>
    <property type="match status" value="1"/>
</dbReference>
<dbReference type="EC" id="2.7.13.3" evidence="3"/>
<keyword evidence="16" id="KW-1185">Reference proteome</keyword>
<dbReference type="PROSITE" id="PS50110">
    <property type="entry name" value="RESPONSE_REGULATORY"/>
    <property type="match status" value="3"/>
</dbReference>
<dbReference type="GO" id="GO:0000155">
    <property type="term" value="F:phosphorelay sensor kinase activity"/>
    <property type="evidence" value="ECO:0007669"/>
    <property type="project" value="InterPro"/>
</dbReference>
<evidence type="ECO:0000256" key="6">
    <source>
        <dbReference type="ARBA" id="ARBA00022777"/>
    </source>
</evidence>
<evidence type="ECO:0000256" key="1">
    <source>
        <dbReference type="ARBA" id="ARBA00000085"/>
    </source>
</evidence>
<dbReference type="InterPro" id="IPR004358">
    <property type="entry name" value="Sig_transdc_His_kin-like_C"/>
</dbReference>
<evidence type="ECO:0000256" key="2">
    <source>
        <dbReference type="ARBA" id="ARBA00004370"/>
    </source>
</evidence>
<dbReference type="SMART" id="SM00388">
    <property type="entry name" value="HisKA"/>
    <property type="match status" value="1"/>
</dbReference>
<comment type="subcellular location">
    <subcellularLocation>
        <location evidence="2">Membrane</location>
    </subcellularLocation>
</comment>
<feature type="compositionally biased region" description="Basic and acidic residues" evidence="10">
    <location>
        <begin position="930"/>
        <end position="939"/>
    </location>
</feature>
<dbReference type="eggNOG" id="COG5002">
    <property type="taxonomic scope" value="Bacteria"/>
</dbReference>
<dbReference type="PROSITE" id="PS50885">
    <property type="entry name" value="HAMP"/>
    <property type="match status" value="1"/>
</dbReference>
<dbReference type="CDD" id="cd16922">
    <property type="entry name" value="HATPase_EvgS-ArcB-TorS-like"/>
    <property type="match status" value="1"/>
</dbReference>
<dbReference type="EMBL" id="BBLT01000003">
    <property type="protein sequence ID" value="GAL84478.1"/>
    <property type="molecule type" value="Genomic_DNA"/>
</dbReference>
<name>A0A098LE60_9BACT</name>
<dbReference type="Pfam" id="PF00672">
    <property type="entry name" value="HAMP"/>
    <property type="match status" value="1"/>
</dbReference>
<dbReference type="SUPFAM" id="SSF52172">
    <property type="entry name" value="CheY-like"/>
    <property type="match status" value="3"/>
</dbReference>
<evidence type="ECO:0000256" key="3">
    <source>
        <dbReference type="ARBA" id="ARBA00012438"/>
    </source>
</evidence>
<dbReference type="InterPro" id="IPR005467">
    <property type="entry name" value="His_kinase_dom"/>
</dbReference>
<dbReference type="SUPFAM" id="SSF55874">
    <property type="entry name" value="ATPase domain of HSP90 chaperone/DNA topoisomerase II/histidine kinase"/>
    <property type="match status" value="1"/>
</dbReference>
<keyword evidence="5" id="KW-0808">Transferase</keyword>
<comment type="caution">
    <text evidence="8">Lacks conserved residue(s) required for the propagation of feature annotation.</text>
</comment>
<feature type="coiled-coil region" evidence="9">
    <location>
        <begin position="594"/>
        <end position="670"/>
    </location>
</feature>
<dbReference type="CDD" id="cd17546">
    <property type="entry name" value="REC_hyHK_CKI1_RcsC-like"/>
    <property type="match status" value="1"/>
</dbReference>
<gene>
    <name evidence="15" type="ORF">MYP_1706</name>
</gene>
<feature type="domain" description="Response regulatory" evidence="13">
    <location>
        <begin position="946"/>
        <end position="1059"/>
    </location>
</feature>
<dbReference type="InterPro" id="IPR029016">
    <property type="entry name" value="GAF-like_dom_sf"/>
</dbReference>
<dbReference type="PRINTS" id="PR00344">
    <property type="entry name" value="BCTRLSENSOR"/>
</dbReference>
<protein>
    <recommendedName>
        <fullName evidence="3">histidine kinase</fullName>
        <ecNumber evidence="3">2.7.13.3</ecNumber>
    </recommendedName>
</protein>
<evidence type="ECO:0000313" key="15">
    <source>
        <dbReference type="EMBL" id="GAL84478.1"/>
    </source>
</evidence>
<comment type="catalytic activity">
    <reaction evidence="1">
        <text>ATP + protein L-histidine = ADP + protein N-phospho-L-histidine.</text>
        <dbReference type="EC" id="2.7.13.3"/>
    </reaction>
</comment>
<feature type="domain" description="Response regulatory" evidence="13">
    <location>
        <begin position="1212"/>
        <end position="1329"/>
    </location>
</feature>
<dbReference type="Pfam" id="PF00072">
    <property type="entry name" value="Response_reg"/>
    <property type="match status" value="2"/>
</dbReference>
<feature type="domain" description="Response regulatory" evidence="13">
    <location>
        <begin position="1068"/>
        <end position="1184"/>
    </location>
</feature>
<keyword evidence="9" id="KW-0175">Coiled coil</keyword>
<organism evidence="15 16">
    <name type="scientific">Sporocytophaga myxococcoides</name>
    <dbReference type="NCBI Taxonomy" id="153721"/>
    <lineage>
        <taxon>Bacteria</taxon>
        <taxon>Pseudomonadati</taxon>
        <taxon>Bacteroidota</taxon>
        <taxon>Cytophagia</taxon>
        <taxon>Cytophagales</taxon>
        <taxon>Cytophagaceae</taxon>
        <taxon>Sporocytophaga</taxon>
    </lineage>
</organism>
<dbReference type="SMART" id="SM00448">
    <property type="entry name" value="REC"/>
    <property type="match status" value="2"/>
</dbReference>
<dbReference type="Pfam" id="PF08376">
    <property type="entry name" value="NIT"/>
    <property type="match status" value="1"/>
</dbReference>
<evidence type="ECO:0000259" key="13">
    <source>
        <dbReference type="PROSITE" id="PS50110"/>
    </source>
</evidence>
<feature type="compositionally biased region" description="Polar residues" evidence="10">
    <location>
        <begin position="913"/>
        <end position="929"/>
    </location>
</feature>
<feature type="domain" description="Histidine kinase" evidence="12">
    <location>
        <begin position="680"/>
        <end position="911"/>
    </location>
</feature>
<sequence>MSIRNKLLLLIGVLLIPLLYFSAINLINQLSDHKRLTSVFDKIKKTELTSSLINTIQSERILSQAYLSSQGKQFERELIMARKGTDKEIIIFKRFLNESDEEISHGFYLTERLDEYRSEIDHLKVDSLSSKILYSDIIYHLLDDIEHTAFTIKEPELQNEAYAFLYLLNAKESLGQLRTIVMRGVTTGIFSVKDYGTFCIRKASYERDIQNFLTESSTNVYNYYSKVVKDKAFKEVWSTMALIYDRASIEDAIDSPETWFEKTTICMDKLNNVAMYDINLLKKEMEDLLLTGRRKMLVFTGSVSLLVLISVFLAIYFIRNISMSVIKLKDASEQISNGDTNVVLKIKSNDEIGALAKSFTLMSETMKRQANIASEIGKGNYDVNIEVKSEHDLLGNSLKKMNNNLRNFSKREKRRTWELDFDRELNDFMRGQRSIDLLLKKIIGFISEKLNLQIGLIYLLSDTGILNVKATWGVDIEKIRDKEFTLEESRPGLALKYERVIKLRDVPESYFKIYSGVINGIPSNIMWVPLVFEEFKIGVFELASNKEIPKEDIEFFMAECGKISMVLLSLRAVERTNQLLSESQSQAEILSVQQETLKEVYEELLLQKNKLQASEEELKSSQEELQEKNLELEEKASQLEEQYEELRIKNIQLEEARKSIENNLLQLEVTSRYKSEFLANMSHELRTPLNSILILSKLLLDSKDGIPDNHKEYVKIINQSGADLLRLINDVLDLSKIESGKINTELDFTSLDDLLMKEQFRHVAKERNIEFTTFVKPELPDKIYTDKFRVQQILKNLLSNAFKFTPSGGKVSINIYYADDQVIFQSDSLKSSNKVIAFSVADSGIGISEKKQKLIFDAFQQEDSSTTRKFGGTGLGLSISKELANLLGGEIHLESEKGKGSIFTLYLPETSEEQGLSKSDGSEIFQNENPIKEDQENNDKQRNESVLLIIEDDVSFSNVISNIAQTKGYKTFVAHTGYEAIEKAFEEIPGAIILDIGLPDISGWEVLEKIRSHDILKDVPVHILSGEKDAGLVKNFPNVWFKQKPVGKDVLERTFFEIERYNSKALKHILIIDNGSDPEEKIRNFIKLDSVKIVSKAEPEESEKLLLSKKFDCIIMHFHLSDNDFKILQMVRRDEKNYNTPVIIYTDKDLSEEDERKIKKFTESIIIKAPQSGDRLADEVNLFLYHIKGIRSKEYSVRGKFINSDDALKNKKVLIADDDIRNVYALYNVLESEGVKVISAGDGKEALQQLAEHKDIDLVLMDIMMPEMDGYEAMRRIREMNDYKDIPIIALTAKAMKGDKEKCINAGASDYVSKPMDVERLLSLMRVWLYEGRKR</sequence>
<dbReference type="InterPro" id="IPR013587">
    <property type="entry name" value="Nitrate/nitrite_sensing"/>
</dbReference>
<dbReference type="STRING" id="153721.MYP_1706"/>
<dbReference type="Gene3D" id="3.40.50.2300">
    <property type="match status" value="3"/>
</dbReference>
<dbReference type="eggNOG" id="COG0745">
    <property type="taxonomic scope" value="Bacteria"/>
</dbReference>
<dbReference type="InterPro" id="IPR001789">
    <property type="entry name" value="Sig_transdc_resp-reg_receiver"/>
</dbReference>
<keyword evidence="6" id="KW-0418">Kinase</keyword>
<evidence type="ECO:0000259" key="12">
    <source>
        <dbReference type="PROSITE" id="PS50109"/>
    </source>
</evidence>
<dbReference type="PANTHER" id="PTHR45339:SF1">
    <property type="entry name" value="HYBRID SIGNAL TRANSDUCTION HISTIDINE KINASE J"/>
    <property type="match status" value="1"/>
</dbReference>
<dbReference type="SUPFAM" id="SSF158472">
    <property type="entry name" value="HAMP domain-like"/>
    <property type="match status" value="1"/>
</dbReference>
<reference evidence="15 16" key="1">
    <citation type="submission" date="2014-09" db="EMBL/GenBank/DDBJ databases">
        <title>Sporocytophaga myxococcoides PG-01 genome sequencing.</title>
        <authorList>
            <person name="Liu L."/>
            <person name="Gao P.J."/>
            <person name="Chen G.J."/>
            <person name="Wang L.S."/>
        </authorList>
    </citation>
    <scope>NUCLEOTIDE SEQUENCE [LARGE SCALE GENOMIC DNA]</scope>
    <source>
        <strain evidence="15 16">PG-01</strain>
    </source>
</reference>
<dbReference type="Proteomes" id="UP000030185">
    <property type="component" value="Unassembled WGS sequence"/>
</dbReference>
<dbReference type="PROSITE" id="PS50109">
    <property type="entry name" value="HIS_KIN"/>
    <property type="match status" value="1"/>
</dbReference>
<dbReference type="InterPro" id="IPR036097">
    <property type="entry name" value="HisK_dim/P_sf"/>
</dbReference>
<dbReference type="InterPro" id="IPR003660">
    <property type="entry name" value="HAMP_dom"/>
</dbReference>
<feature type="region of interest" description="Disordered" evidence="10">
    <location>
        <begin position="913"/>
        <end position="939"/>
    </location>
</feature>
<dbReference type="InterPro" id="IPR003661">
    <property type="entry name" value="HisK_dim/P_dom"/>
</dbReference>
<dbReference type="GO" id="GO:0016020">
    <property type="term" value="C:membrane"/>
    <property type="evidence" value="ECO:0007669"/>
    <property type="project" value="UniProtKB-SubCell"/>
</dbReference>
<dbReference type="CDD" id="cd06225">
    <property type="entry name" value="HAMP"/>
    <property type="match status" value="1"/>
</dbReference>
<accession>A0A098LE60</accession>
<evidence type="ECO:0000259" key="14">
    <source>
        <dbReference type="PROSITE" id="PS50885"/>
    </source>
</evidence>
<dbReference type="FunFam" id="3.30.565.10:FF:000010">
    <property type="entry name" value="Sensor histidine kinase RcsC"/>
    <property type="match status" value="1"/>
</dbReference>
<evidence type="ECO:0000256" key="8">
    <source>
        <dbReference type="PROSITE-ProRule" id="PRU00169"/>
    </source>
</evidence>
<dbReference type="Gene3D" id="3.30.450.40">
    <property type="match status" value="1"/>
</dbReference>
<keyword evidence="7" id="KW-0902">Two-component regulatory system</keyword>
<evidence type="ECO:0000313" key="16">
    <source>
        <dbReference type="Proteomes" id="UP000030185"/>
    </source>
</evidence>
<feature type="transmembrane region" description="Helical" evidence="11">
    <location>
        <begin position="296"/>
        <end position="318"/>
    </location>
</feature>
<dbReference type="InterPro" id="IPR036890">
    <property type="entry name" value="HATPase_C_sf"/>
</dbReference>